<keyword evidence="2" id="KW-1185">Reference proteome</keyword>
<dbReference type="EMBL" id="CM045767">
    <property type="protein sequence ID" value="KAI7997173.1"/>
    <property type="molecule type" value="Genomic_DNA"/>
</dbReference>
<keyword evidence="1" id="KW-0675">Receptor</keyword>
<protein>
    <submittedName>
        <fullName evidence="1">Wall-associated receptor kinase 2</fullName>
    </submittedName>
</protein>
<accession>A0ACC0G998</accession>
<proteinExistence type="predicted"/>
<keyword evidence="1" id="KW-0808">Transferase</keyword>
<reference evidence="1 2" key="1">
    <citation type="journal article" date="2022" name="Plant J.">
        <title>Chromosome-level genome of Camellia lanceoleosa provides a valuable resource for understanding genome evolution and self-incompatibility.</title>
        <authorList>
            <person name="Gong W."/>
            <person name="Xiao S."/>
            <person name="Wang L."/>
            <person name="Liao Z."/>
            <person name="Chang Y."/>
            <person name="Mo W."/>
            <person name="Hu G."/>
            <person name="Li W."/>
            <person name="Zhao G."/>
            <person name="Zhu H."/>
            <person name="Hu X."/>
            <person name="Ji K."/>
            <person name="Xiang X."/>
            <person name="Song Q."/>
            <person name="Yuan D."/>
            <person name="Jin S."/>
            <person name="Zhang L."/>
        </authorList>
    </citation>
    <scope>NUCLEOTIDE SEQUENCE [LARGE SCALE GENOMIC DNA]</scope>
    <source>
        <strain evidence="1">SQ_2022a</strain>
    </source>
</reference>
<sequence length="752" mass="84372">MRPIFEFWILFTILLLILLPLSKETESPSMAKPGCLEKWGNISVPYPFGIEDPDCSMNESFLLKYIHYDTSGLGSHSKLMLGDLQILNISVEEGTVMVNVSMAYYCYNKSSDGFNFYNNQIDLSGSPFTFSDTQNKLTAVGCDTVAFMEDSAGMHFESGCISLCYQPVNLMGEDSCSGLGCCQTQIPSGVKGMNMSIRSLDNYSYVRNFSPCSYAFLASEDWFGFSSIDLRDISNVNRESPAVLDWGVGEGRCESIDTLSLSTYACGLNTKCINSNNGPGYRCVCKPGYQGNPYLSQPQGCQDINECMDLKTYPCKWKCKNTPGNYTCHCPLGMFGDGKVDCVGFRLTPVFSSNSESFCFICGVAIIVVIIILAFWIRYKRRNKLRNFLKNGGSLLKNQKIKIFSADELEKATNMYNENQRLGQGGFGSVYKGTLPDKSLVAVKKANKVDKTQIKNFQKEAINEQVLHEINMISQVNHKHLVKLLGLCLETKVPLLVYEFVSNGTLFKHLHIVHSEFLKLWSNRLRIAAETAMALDYLHSIAVPPIIHRDVKSTNILLDENHTVKVSDFGSSVLIPPGQSFVATKVQGTLGYLDPEYLITCVLTVKSDVYSFGVVLMELLTGWFPKPNPNSDENRNTNIIQYFITSVEQKKFSQVLNNYEVSDVRESEQIEAVAELAVRCLNRSGIERPTMKEVAEQLLGHMRLQETFHAQEQPEETESLLGHTTNINDDMFDSDLENNYKTCYDIELQDMS</sequence>
<comment type="caution">
    <text evidence="1">The sequence shown here is derived from an EMBL/GenBank/DDBJ whole genome shotgun (WGS) entry which is preliminary data.</text>
</comment>
<dbReference type="Proteomes" id="UP001060215">
    <property type="component" value="Chromosome 10"/>
</dbReference>
<gene>
    <name evidence="1" type="ORF">LOK49_LG10G00664</name>
</gene>
<name>A0ACC0G998_9ERIC</name>
<organism evidence="1 2">
    <name type="scientific">Camellia lanceoleosa</name>
    <dbReference type="NCBI Taxonomy" id="1840588"/>
    <lineage>
        <taxon>Eukaryota</taxon>
        <taxon>Viridiplantae</taxon>
        <taxon>Streptophyta</taxon>
        <taxon>Embryophyta</taxon>
        <taxon>Tracheophyta</taxon>
        <taxon>Spermatophyta</taxon>
        <taxon>Magnoliopsida</taxon>
        <taxon>eudicotyledons</taxon>
        <taxon>Gunneridae</taxon>
        <taxon>Pentapetalae</taxon>
        <taxon>asterids</taxon>
        <taxon>Ericales</taxon>
        <taxon>Theaceae</taxon>
        <taxon>Camellia</taxon>
    </lineage>
</organism>
<evidence type="ECO:0000313" key="2">
    <source>
        <dbReference type="Proteomes" id="UP001060215"/>
    </source>
</evidence>
<keyword evidence="1" id="KW-0418">Kinase</keyword>
<evidence type="ECO:0000313" key="1">
    <source>
        <dbReference type="EMBL" id="KAI7997173.1"/>
    </source>
</evidence>